<feature type="domain" description="MobA-like NTP transferase" evidence="1">
    <location>
        <begin position="5"/>
        <end position="162"/>
    </location>
</feature>
<dbReference type="InterPro" id="IPR029044">
    <property type="entry name" value="Nucleotide-diphossugar_trans"/>
</dbReference>
<keyword evidence="2" id="KW-0808">Transferase</keyword>
<dbReference type="InterPro" id="IPR025877">
    <property type="entry name" value="MobA-like_NTP_Trfase"/>
</dbReference>
<reference evidence="2 3" key="1">
    <citation type="submission" date="2021-03" db="EMBL/GenBank/DDBJ databases">
        <title>Genomic Encyclopedia of Type Strains, Phase IV (KMG-IV): sequencing the most valuable type-strain genomes for metagenomic binning, comparative biology and taxonomic classification.</title>
        <authorList>
            <person name="Goeker M."/>
        </authorList>
    </citation>
    <scope>NUCLEOTIDE SEQUENCE [LARGE SCALE GENOMIC DNA]</scope>
    <source>
        <strain evidence="2 3">DSM 6139</strain>
    </source>
</reference>
<dbReference type="SUPFAM" id="SSF53448">
    <property type="entry name" value="Nucleotide-diphospho-sugar transferases"/>
    <property type="match status" value="1"/>
</dbReference>
<dbReference type="EMBL" id="JAGGKC010000012">
    <property type="protein sequence ID" value="MBP1919228.1"/>
    <property type="molecule type" value="Genomic_DNA"/>
</dbReference>
<dbReference type="CDD" id="cd04182">
    <property type="entry name" value="GT_2_like_f"/>
    <property type="match status" value="1"/>
</dbReference>
<sequence length="194" mass="21152">MAITAIILAAGYGRRMNGNKLHRLVRGKEMIERVLETVAALPEVDALVVTNDRKIKEKAESLGIRAAENKDAIDGQSTSVISGVLSADSKSSGYLFFMGDQPFISQSTVMRIIDEGMNNPGCIIIPKSGDRTGSPVLFPSEFKDELLSLTGDTGGKSVYRKYPESLRFVEVVSELELLDADTPEDIEILERTGE</sequence>
<proteinExistence type="predicted"/>
<dbReference type="PANTHER" id="PTHR43777:SF1">
    <property type="entry name" value="MOLYBDENUM COFACTOR CYTIDYLYLTRANSFERASE"/>
    <property type="match status" value="1"/>
</dbReference>
<dbReference type="Pfam" id="PF12804">
    <property type="entry name" value="NTP_transf_3"/>
    <property type="match status" value="1"/>
</dbReference>
<dbReference type="GO" id="GO:0061602">
    <property type="term" value="F:molybdenum cofactor cytidylyltransferase activity"/>
    <property type="evidence" value="ECO:0007669"/>
    <property type="project" value="UniProtKB-EC"/>
</dbReference>
<name>A0ABS4G3V0_9CLOT</name>
<protein>
    <submittedName>
        <fullName evidence="2">Molybdenum cofactor cytidylyltransferase</fullName>
        <ecNumber evidence="2">2.7.7.76</ecNumber>
    </submittedName>
</protein>
<gene>
    <name evidence="2" type="ORF">J2Z34_001716</name>
</gene>
<accession>A0ABS4G3V0</accession>
<comment type="caution">
    <text evidence="2">The sequence shown here is derived from an EMBL/GenBank/DDBJ whole genome shotgun (WGS) entry which is preliminary data.</text>
</comment>
<dbReference type="Gene3D" id="3.90.550.10">
    <property type="entry name" value="Spore Coat Polysaccharide Biosynthesis Protein SpsA, Chain A"/>
    <property type="match status" value="1"/>
</dbReference>
<organism evidence="2 3">
    <name type="scientific">Youngiibacter multivorans</name>
    <dbReference type="NCBI Taxonomy" id="937251"/>
    <lineage>
        <taxon>Bacteria</taxon>
        <taxon>Bacillati</taxon>
        <taxon>Bacillota</taxon>
        <taxon>Clostridia</taxon>
        <taxon>Eubacteriales</taxon>
        <taxon>Clostridiaceae</taxon>
        <taxon>Youngiibacter</taxon>
    </lineage>
</organism>
<evidence type="ECO:0000313" key="3">
    <source>
        <dbReference type="Proteomes" id="UP001519271"/>
    </source>
</evidence>
<dbReference type="PANTHER" id="PTHR43777">
    <property type="entry name" value="MOLYBDENUM COFACTOR CYTIDYLYLTRANSFERASE"/>
    <property type="match status" value="1"/>
</dbReference>
<keyword evidence="2" id="KW-0548">Nucleotidyltransferase</keyword>
<evidence type="ECO:0000259" key="1">
    <source>
        <dbReference type="Pfam" id="PF12804"/>
    </source>
</evidence>
<dbReference type="EC" id="2.7.7.76" evidence="2"/>
<dbReference type="Proteomes" id="UP001519271">
    <property type="component" value="Unassembled WGS sequence"/>
</dbReference>
<evidence type="ECO:0000313" key="2">
    <source>
        <dbReference type="EMBL" id="MBP1919228.1"/>
    </source>
</evidence>
<keyword evidence="3" id="KW-1185">Reference proteome</keyword>
<dbReference type="RefSeq" id="WP_209459435.1">
    <property type="nucleotide sequence ID" value="NZ_JAGGKC010000012.1"/>
</dbReference>